<comment type="similarity">
    <text evidence="1">Belongs to the PemK/MazF family.</text>
</comment>
<dbReference type="InterPro" id="IPR011067">
    <property type="entry name" value="Plasmid_toxin/cell-grow_inhib"/>
</dbReference>
<comment type="caution">
    <text evidence="4">The sequence shown here is derived from an EMBL/GenBank/DDBJ whole genome shotgun (WGS) entry which is preliminary data.</text>
</comment>
<evidence type="ECO:0000256" key="2">
    <source>
        <dbReference type="ARBA" id="ARBA00022649"/>
    </source>
</evidence>
<name>A0ABT2GRK9_9MICO</name>
<dbReference type="InterPro" id="IPR003477">
    <property type="entry name" value="PemK-like"/>
</dbReference>
<gene>
    <name evidence="4" type="ORF">N1027_11995</name>
</gene>
<evidence type="ECO:0000256" key="1">
    <source>
        <dbReference type="ARBA" id="ARBA00007521"/>
    </source>
</evidence>
<keyword evidence="5" id="KW-1185">Reference proteome</keyword>
<dbReference type="Gene3D" id="2.30.30.110">
    <property type="match status" value="1"/>
</dbReference>
<organism evidence="4 5">
    <name type="scientific">Herbiconiux aconitum</name>
    <dbReference type="NCBI Taxonomy" id="2970913"/>
    <lineage>
        <taxon>Bacteria</taxon>
        <taxon>Bacillati</taxon>
        <taxon>Actinomycetota</taxon>
        <taxon>Actinomycetes</taxon>
        <taxon>Micrococcales</taxon>
        <taxon>Microbacteriaceae</taxon>
        <taxon>Herbiconiux</taxon>
    </lineage>
</organism>
<keyword evidence="2" id="KW-1277">Toxin-antitoxin system</keyword>
<feature type="region of interest" description="Disordered" evidence="3">
    <location>
        <begin position="1"/>
        <end position="42"/>
    </location>
</feature>
<accession>A0ABT2GRK9</accession>
<dbReference type="RefSeq" id="WP_259508184.1">
    <property type="nucleotide sequence ID" value="NZ_JANLCM010000002.1"/>
</dbReference>
<evidence type="ECO:0000313" key="4">
    <source>
        <dbReference type="EMBL" id="MCS5718857.1"/>
    </source>
</evidence>
<dbReference type="Pfam" id="PF02452">
    <property type="entry name" value="PemK_toxin"/>
    <property type="match status" value="1"/>
</dbReference>
<protein>
    <submittedName>
        <fullName evidence="4">Type II toxin-antitoxin system PemK/MazF family toxin</fullName>
    </submittedName>
</protein>
<evidence type="ECO:0000313" key="5">
    <source>
        <dbReference type="Proteomes" id="UP001165584"/>
    </source>
</evidence>
<dbReference type="SUPFAM" id="SSF50118">
    <property type="entry name" value="Cell growth inhibitor/plasmid maintenance toxic component"/>
    <property type="match status" value="1"/>
</dbReference>
<reference evidence="4" key="1">
    <citation type="submission" date="2022-08" db="EMBL/GenBank/DDBJ databases">
        <authorList>
            <person name="Deng Y."/>
            <person name="Han X.-F."/>
            <person name="Zhang Y.-Q."/>
        </authorList>
    </citation>
    <scope>NUCLEOTIDE SEQUENCE</scope>
    <source>
        <strain evidence="4">CPCC 205763</strain>
    </source>
</reference>
<dbReference type="Proteomes" id="UP001165584">
    <property type="component" value="Unassembled WGS sequence"/>
</dbReference>
<proteinExistence type="inferred from homology"/>
<evidence type="ECO:0000256" key="3">
    <source>
        <dbReference type="SAM" id="MobiDB-lite"/>
    </source>
</evidence>
<sequence>MSGRIDDQGGSPGRYGASATTEIDPRSVGRLGVAYNPSTDGDADPGEVVWTWVPYEENDGRGKDRPVLVIATEPGGTVLALQLTSKPHDDPYDVAIGSGAWDSAGRPSWVRLERVFRVHQAGMRREAVALDAARFALVAAALQKRFGWKPAAAPAAPVAAPARAAAAAVPARSGSRSRIVRAFRRLFGARG</sequence>
<dbReference type="EMBL" id="JANLCM010000002">
    <property type="protein sequence ID" value="MCS5718857.1"/>
    <property type="molecule type" value="Genomic_DNA"/>
</dbReference>